<feature type="compositionally biased region" description="Acidic residues" evidence="1">
    <location>
        <begin position="45"/>
        <end position="62"/>
    </location>
</feature>
<reference evidence="3 4" key="1">
    <citation type="submission" date="2016-07" db="EMBL/GenBank/DDBJ databases">
        <title>Pervasive Adenine N6-methylation of Active Genes in Fungi.</title>
        <authorList>
            <consortium name="DOE Joint Genome Institute"/>
            <person name="Mondo S.J."/>
            <person name="Dannebaum R.O."/>
            <person name="Kuo R.C."/>
            <person name="Labutti K."/>
            <person name="Haridas S."/>
            <person name="Kuo A."/>
            <person name="Salamov A."/>
            <person name="Ahrendt S.R."/>
            <person name="Lipzen A."/>
            <person name="Sullivan W."/>
            <person name="Andreopoulos W.B."/>
            <person name="Clum A."/>
            <person name="Lindquist E."/>
            <person name="Daum C."/>
            <person name="Ramamoorthy G.K."/>
            <person name="Gryganskyi A."/>
            <person name="Culley D."/>
            <person name="Magnuson J.K."/>
            <person name="James T.Y."/>
            <person name="O'Malley M.A."/>
            <person name="Stajich J.E."/>
            <person name="Spatafora J.W."/>
            <person name="Visel A."/>
            <person name="Grigoriev I.V."/>
        </authorList>
    </citation>
    <scope>NUCLEOTIDE SEQUENCE [LARGE SCALE GENOMIC DNA]</scope>
    <source>
        <strain evidence="3 4">NRRL 2496</strain>
    </source>
</reference>
<comment type="caution">
    <text evidence="3">The sequence shown here is derived from an EMBL/GenBank/DDBJ whole genome shotgun (WGS) entry which is preliminary data.</text>
</comment>
<dbReference type="OMA" id="SWKPAYL"/>
<dbReference type="InterPro" id="IPR001849">
    <property type="entry name" value="PH_domain"/>
</dbReference>
<dbReference type="Gene3D" id="2.30.29.30">
    <property type="entry name" value="Pleckstrin-homology domain (PH domain)/Phosphotyrosine-binding domain (PTB)"/>
    <property type="match status" value="2"/>
</dbReference>
<name>A0A1X2HWC3_SYNRA</name>
<feature type="compositionally biased region" description="Low complexity" evidence="1">
    <location>
        <begin position="218"/>
        <end position="227"/>
    </location>
</feature>
<feature type="compositionally biased region" description="Basic residues" evidence="1">
    <location>
        <begin position="204"/>
        <end position="217"/>
    </location>
</feature>
<feature type="domain" description="PH" evidence="2">
    <location>
        <begin position="322"/>
        <end position="418"/>
    </location>
</feature>
<feature type="compositionally biased region" description="Polar residues" evidence="1">
    <location>
        <begin position="273"/>
        <end position="290"/>
    </location>
</feature>
<feature type="compositionally biased region" description="Polar residues" evidence="1">
    <location>
        <begin position="1"/>
        <end position="36"/>
    </location>
</feature>
<evidence type="ECO:0000256" key="1">
    <source>
        <dbReference type="SAM" id="MobiDB-lite"/>
    </source>
</evidence>
<feature type="domain" description="PH" evidence="2">
    <location>
        <begin position="79"/>
        <end position="175"/>
    </location>
</feature>
<dbReference type="PANTHER" id="PTHR14336">
    <property type="entry name" value="TANDEM PH DOMAIN CONTAINING PROTEIN"/>
    <property type="match status" value="1"/>
</dbReference>
<evidence type="ECO:0000313" key="3">
    <source>
        <dbReference type="EMBL" id="ORZ03863.1"/>
    </source>
</evidence>
<evidence type="ECO:0000259" key="2">
    <source>
        <dbReference type="PROSITE" id="PS50003"/>
    </source>
</evidence>
<feature type="region of interest" description="Disordered" evidence="1">
    <location>
        <begin position="200"/>
        <end position="305"/>
    </location>
</feature>
<feature type="region of interest" description="Disordered" evidence="1">
    <location>
        <begin position="1"/>
        <end position="64"/>
    </location>
</feature>
<feature type="region of interest" description="Disordered" evidence="1">
    <location>
        <begin position="423"/>
        <end position="506"/>
    </location>
</feature>
<dbReference type="STRING" id="13706.A0A1X2HWC3"/>
<dbReference type="InterPro" id="IPR051707">
    <property type="entry name" value="PI-Interact_SigTrans_Reg"/>
</dbReference>
<dbReference type="PANTHER" id="PTHR14336:SF8">
    <property type="entry name" value="PROTEIN OPY1"/>
    <property type="match status" value="1"/>
</dbReference>
<keyword evidence="4" id="KW-1185">Reference proteome</keyword>
<dbReference type="PROSITE" id="PS50003">
    <property type="entry name" value="PH_DOMAIN"/>
    <property type="match status" value="2"/>
</dbReference>
<protein>
    <recommendedName>
        <fullName evidence="2">PH domain-containing protein</fullName>
    </recommendedName>
</protein>
<proteinExistence type="predicted"/>
<dbReference type="FunFam" id="2.30.29.30:FF:000286">
    <property type="entry name" value="PH-protein kinase domain containing protein"/>
    <property type="match status" value="2"/>
</dbReference>
<dbReference type="AlphaFoldDB" id="A0A1X2HWC3"/>
<accession>A0A1X2HWC3</accession>
<dbReference type="SMART" id="SM00233">
    <property type="entry name" value="PH"/>
    <property type="match status" value="2"/>
</dbReference>
<dbReference type="OrthoDB" id="2157866at2759"/>
<feature type="compositionally biased region" description="Low complexity" evidence="1">
    <location>
        <begin position="427"/>
        <end position="439"/>
    </location>
</feature>
<dbReference type="Pfam" id="PF00169">
    <property type="entry name" value="PH"/>
    <property type="match status" value="2"/>
</dbReference>
<dbReference type="Proteomes" id="UP000242180">
    <property type="component" value="Unassembled WGS sequence"/>
</dbReference>
<dbReference type="InterPro" id="IPR011993">
    <property type="entry name" value="PH-like_dom_sf"/>
</dbReference>
<gene>
    <name evidence="3" type="ORF">BCR43DRAFT_484104</name>
</gene>
<feature type="compositionally biased region" description="Gly residues" evidence="1">
    <location>
        <begin position="471"/>
        <end position="483"/>
    </location>
</feature>
<feature type="compositionally biased region" description="Polar residues" evidence="1">
    <location>
        <begin position="440"/>
        <end position="468"/>
    </location>
</feature>
<dbReference type="SUPFAM" id="SSF50729">
    <property type="entry name" value="PH domain-like"/>
    <property type="match status" value="2"/>
</dbReference>
<organism evidence="3 4">
    <name type="scientific">Syncephalastrum racemosum</name>
    <name type="common">Filamentous fungus</name>
    <dbReference type="NCBI Taxonomy" id="13706"/>
    <lineage>
        <taxon>Eukaryota</taxon>
        <taxon>Fungi</taxon>
        <taxon>Fungi incertae sedis</taxon>
        <taxon>Mucoromycota</taxon>
        <taxon>Mucoromycotina</taxon>
        <taxon>Mucoromycetes</taxon>
        <taxon>Mucorales</taxon>
        <taxon>Syncephalastraceae</taxon>
        <taxon>Syncephalastrum</taxon>
    </lineage>
</organism>
<evidence type="ECO:0000313" key="4">
    <source>
        <dbReference type="Proteomes" id="UP000242180"/>
    </source>
</evidence>
<sequence length="506" mass="56864">MTSPQRTEPVSILKNSNNARSTQAGSSLEKTSSLTPGRTARIVVSEDDDEDYRLSDGDDEDAAGLPMSTQAIELLQTEKVLKSGYLLKKGEKRRTWKKRWFVLRTTKLAMYKDSKEYKLLRIIDLHEIHSVVHVTSKDKYKYMFAISTPKRMFYVQADNHQDMDAWILAIERAKSDLLLYDAEDDQSSVDRDQAFAKDVVTSYKHTHSQQQHQRRRSSAGGSATTQHHQPHHHHHQVQQPASPSADQGESYPPRKHVPPVDIPKARAGEEGLSSYSTSHTYPLSPLSDQGQLHVDGLASSDDDEEYSFTDELNVHHEETRNRVLIDGYLLKLGRNKGWRKRWFVLRTDTLAYYEDDKEYAPHRIIPLTHIIDSLEIDPMSRNKRYCFKIVIPKRSYVLCASSEDELEGWLNALSVAVRRAKKDENNTHPNPTHPTSTSPGTQLANTSRLQKITTGSSADSFENTSHISGVSGAGAMGGAGGALPGRTHPHHHSHAAAAQQKLGRAK</sequence>
<dbReference type="InParanoid" id="A0A1X2HWC3"/>
<dbReference type="EMBL" id="MCGN01000001">
    <property type="protein sequence ID" value="ORZ03863.1"/>
    <property type="molecule type" value="Genomic_DNA"/>
</dbReference>